<dbReference type="PIRSF" id="PIRSF000097">
    <property type="entry name" value="AKR"/>
    <property type="match status" value="1"/>
</dbReference>
<keyword evidence="1" id="KW-0560">Oxidoreductase</keyword>
<evidence type="ECO:0000256" key="1">
    <source>
        <dbReference type="ARBA" id="ARBA00023002"/>
    </source>
</evidence>
<dbReference type="InterPro" id="IPR036812">
    <property type="entry name" value="NAD(P)_OxRdtase_dom_sf"/>
</dbReference>
<dbReference type="PRINTS" id="PR00069">
    <property type="entry name" value="ALDKETRDTASE"/>
</dbReference>
<dbReference type="PANTHER" id="PTHR43827">
    <property type="entry name" value="2,5-DIKETO-D-GLUCONIC ACID REDUCTASE"/>
    <property type="match status" value="1"/>
</dbReference>
<feature type="site" description="Lowers pKa of active site Tyr" evidence="4">
    <location>
        <position position="85"/>
    </location>
</feature>
<dbReference type="InterPro" id="IPR018170">
    <property type="entry name" value="Aldo/ket_reductase_CS"/>
</dbReference>
<gene>
    <name evidence="6" type="ORF">WICANDRAFT_27828</name>
</gene>
<dbReference type="AlphaFoldDB" id="A0A1E3P794"/>
<feature type="domain" description="NADP-dependent oxidoreductase" evidence="5">
    <location>
        <begin position="28"/>
        <end position="274"/>
    </location>
</feature>
<organism evidence="6 7">
    <name type="scientific">Wickerhamomyces anomalus (strain ATCC 58044 / CBS 1984 / NCYC 433 / NRRL Y-366-8)</name>
    <name type="common">Yeast</name>
    <name type="synonym">Hansenula anomala</name>
    <dbReference type="NCBI Taxonomy" id="683960"/>
    <lineage>
        <taxon>Eukaryota</taxon>
        <taxon>Fungi</taxon>
        <taxon>Dikarya</taxon>
        <taxon>Ascomycota</taxon>
        <taxon>Saccharomycotina</taxon>
        <taxon>Saccharomycetes</taxon>
        <taxon>Phaffomycetales</taxon>
        <taxon>Wickerhamomycetaceae</taxon>
        <taxon>Wickerhamomyces</taxon>
    </lineage>
</organism>
<dbReference type="InterPro" id="IPR023210">
    <property type="entry name" value="NADP_OxRdtase_dom"/>
</dbReference>
<dbReference type="RefSeq" id="XP_019040435.1">
    <property type="nucleotide sequence ID" value="XM_019181417.1"/>
</dbReference>
<keyword evidence="7" id="KW-1185">Reference proteome</keyword>
<evidence type="ECO:0000256" key="3">
    <source>
        <dbReference type="PIRSR" id="PIRSR000097-2"/>
    </source>
</evidence>
<evidence type="ECO:0000313" key="6">
    <source>
        <dbReference type="EMBL" id="ODQ61228.1"/>
    </source>
</evidence>
<protein>
    <recommendedName>
        <fullName evidence="5">NADP-dependent oxidoreductase domain-containing protein</fullName>
    </recommendedName>
</protein>
<dbReference type="Gene3D" id="3.20.20.100">
    <property type="entry name" value="NADP-dependent oxidoreductase domain"/>
    <property type="match status" value="1"/>
</dbReference>
<feature type="binding site" evidence="3">
    <location>
        <position position="120"/>
    </location>
    <ligand>
        <name>substrate</name>
    </ligand>
</feature>
<sequence>MSSSIQKDSLYTLNNGEKIPVSGFGLYQTPPGQATDITYQALKVGYRHIDSAQGYNNEEEGAKGIAQFLKENPSVKRSDVFFTTKIKNGFHGYEESTRVIQESLKKVSPYIDYIDLFLIHSPMSDKEKRLGTWKALQEAIDSGKVKSIGVSNYGTPHLDELYAWEGLKYKPVVNQLELHPWLPRKDLQEYGKKYDYYLEAYSPLTQAKKLDDPELVSIAKKYGFTPAQILLRWSYDQGFIPLAKTVNVDRIVENFTVLDKVPKLDDEDYKLLDKPNSYEVLTWDPTKYVDEKK</sequence>
<dbReference type="PROSITE" id="PS00063">
    <property type="entry name" value="ALDOKETO_REDUCTASE_3"/>
    <property type="match status" value="1"/>
</dbReference>
<proteinExistence type="predicted"/>
<evidence type="ECO:0000256" key="2">
    <source>
        <dbReference type="PIRSR" id="PIRSR000097-1"/>
    </source>
</evidence>
<evidence type="ECO:0000313" key="7">
    <source>
        <dbReference type="Proteomes" id="UP000094112"/>
    </source>
</evidence>
<dbReference type="OrthoDB" id="416253at2759"/>
<dbReference type="GeneID" id="30198663"/>
<dbReference type="PANTHER" id="PTHR43827:SF13">
    <property type="entry name" value="ALDO_KETO REDUCTASE FAMILY PROTEIN"/>
    <property type="match status" value="1"/>
</dbReference>
<dbReference type="FunFam" id="3.20.20.100:FF:000002">
    <property type="entry name" value="2,5-diketo-D-gluconic acid reductase A"/>
    <property type="match status" value="1"/>
</dbReference>
<accession>A0A1E3P794</accession>
<dbReference type="PROSITE" id="PS00062">
    <property type="entry name" value="ALDOKETO_REDUCTASE_2"/>
    <property type="match status" value="1"/>
</dbReference>
<dbReference type="STRING" id="683960.A0A1E3P794"/>
<evidence type="ECO:0000256" key="4">
    <source>
        <dbReference type="PIRSR" id="PIRSR000097-3"/>
    </source>
</evidence>
<feature type="active site" description="Proton donor" evidence="2">
    <location>
        <position position="55"/>
    </location>
</feature>
<name>A0A1E3P794_WICAA</name>
<dbReference type="InterPro" id="IPR020471">
    <property type="entry name" value="AKR"/>
</dbReference>
<dbReference type="Pfam" id="PF00248">
    <property type="entry name" value="Aldo_ket_red"/>
    <property type="match status" value="1"/>
</dbReference>
<dbReference type="Proteomes" id="UP000094112">
    <property type="component" value="Unassembled WGS sequence"/>
</dbReference>
<dbReference type="CDD" id="cd19071">
    <property type="entry name" value="AKR_AKR1-5-like"/>
    <property type="match status" value="1"/>
</dbReference>
<dbReference type="EMBL" id="KV454209">
    <property type="protein sequence ID" value="ODQ61228.1"/>
    <property type="molecule type" value="Genomic_DNA"/>
</dbReference>
<dbReference type="GO" id="GO:0016616">
    <property type="term" value="F:oxidoreductase activity, acting on the CH-OH group of donors, NAD or NADP as acceptor"/>
    <property type="evidence" value="ECO:0007669"/>
    <property type="project" value="UniProtKB-ARBA"/>
</dbReference>
<evidence type="ECO:0000259" key="5">
    <source>
        <dbReference type="Pfam" id="PF00248"/>
    </source>
</evidence>
<reference evidence="6 7" key="1">
    <citation type="journal article" date="2016" name="Proc. Natl. Acad. Sci. U.S.A.">
        <title>Comparative genomics of biotechnologically important yeasts.</title>
        <authorList>
            <person name="Riley R."/>
            <person name="Haridas S."/>
            <person name="Wolfe K.H."/>
            <person name="Lopes M.R."/>
            <person name="Hittinger C.T."/>
            <person name="Goeker M."/>
            <person name="Salamov A.A."/>
            <person name="Wisecaver J.H."/>
            <person name="Long T.M."/>
            <person name="Calvey C.H."/>
            <person name="Aerts A.L."/>
            <person name="Barry K.W."/>
            <person name="Choi C."/>
            <person name="Clum A."/>
            <person name="Coughlan A.Y."/>
            <person name="Deshpande S."/>
            <person name="Douglass A.P."/>
            <person name="Hanson S.J."/>
            <person name="Klenk H.-P."/>
            <person name="LaButti K.M."/>
            <person name="Lapidus A."/>
            <person name="Lindquist E.A."/>
            <person name="Lipzen A.M."/>
            <person name="Meier-Kolthoff J.P."/>
            <person name="Ohm R.A."/>
            <person name="Otillar R.P."/>
            <person name="Pangilinan J.L."/>
            <person name="Peng Y."/>
            <person name="Rokas A."/>
            <person name="Rosa C.A."/>
            <person name="Scheuner C."/>
            <person name="Sibirny A.A."/>
            <person name="Slot J.C."/>
            <person name="Stielow J.B."/>
            <person name="Sun H."/>
            <person name="Kurtzman C.P."/>
            <person name="Blackwell M."/>
            <person name="Grigoriev I.V."/>
            <person name="Jeffries T.W."/>
        </authorList>
    </citation>
    <scope>NUCLEOTIDE SEQUENCE [LARGE SCALE GENOMIC DNA]</scope>
    <source>
        <strain evidence="7">ATCC 58044 / CBS 1984 / NCYC 433 / NRRL Y-366-8</strain>
    </source>
</reference>
<dbReference type="SUPFAM" id="SSF51430">
    <property type="entry name" value="NAD(P)-linked oxidoreductase"/>
    <property type="match status" value="1"/>
</dbReference>